<feature type="signal peptide" evidence="1">
    <location>
        <begin position="1"/>
        <end position="22"/>
    </location>
</feature>
<name>A0ABD1NAZ4_9FABA</name>
<gene>
    <name evidence="2" type="ORF">Fmac_006555</name>
</gene>
<dbReference type="Proteomes" id="UP001603857">
    <property type="component" value="Unassembled WGS sequence"/>
</dbReference>
<sequence>MPCEILFCFFLTLLYLCKYMLDWICRSDFETVMISIVNDILCIKGSEDRSS</sequence>
<protein>
    <submittedName>
        <fullName evidence="2">Uncharacterized protein</fullName>
    </submittedName>
</protein>
<dbReference type="EMBL" id="JBGMDY010000002">
    <property type="protein sequence ID" value="KAL2345270.1"/>
    <property type="molecule type" value="Genomic_DNA"/>
</dbReference>
<proteinExistence type="predicted"/>
<keyword evidence="1" id="KW-0732">Signal</keyword>
<reference evidence="2 3" key="1">
    <citation type="submission" date="2024-08" db="EMBL/GenBank/DDBJ databases">
        <title>Insights into the chromosomal genome structure of Flemingia macrophylla.</title>
        <authorList>
            <person name="Ding Y."/>
            <person name="Zhao Y."/>
            <person name="Bi W."/>
            <person name="Wu M."/>
            <person name="Zhao G."/>
            <person name="Gong Y."/>
            <person name="Li W."/>
            <person name="Zhang P."/>
        </authorList>
    </citation>
    <scope>NUCLEOTIDE SEQUENCE [LARGE SCALE GENOMIC DNA]</scope>
    <source>
        <strain evidence="2">DYQJB</strain>
        <tissue evidence="2">Leaf</tissue>
    </source>
</reference>
<evidence type="ECO:0000313" key="2">
    <source>
        <dbReference type="EMBL" id="KAL2345270.1"/>
    </source>
</evidence>
<evidence type="ECO:0000256" key="1">
    <source>
        <dbReference type="SAM" id="SignalP"/>
    </source>
</evidence>
<feature type="chain" id="PRO_5044808613" evidence="1">
    <location>
        <begin position="23"/>
        <end position="51"/>
    </location>
</feature>
<comment type="caution">
    <text evidence="2">The sequence shown here is derived from an EMBL/GenBank/DDBJ whole genome shotgun (WGS) entry which is preliminary data.</text>
</comment>
<evidence type="ECO:0000313" key="3">
    <source>
        <dbReference type="Proteomes" id="UP001603857"/>
    </source>
</evidence>
<dbReference type="AlphaFoldDB" id="A0ABD1NAZ4"/>
<accession>A0ABD1NAZ4</accession>
<keyword evidence="3" id="KW-1185">Reference proteome</keyword>
<organism evidence="2 3">
    <name type="scientific">Flemingia macrophylla</name>
    <dbReference type="NCBI Taxonomy" id="520843"/>
    <lineage>
        <taxon>Eukaryota</taxon>
        <taxon>Viridiplantae</taxon>
        <taxon>Streptophyta</taxon>
        <taxon>Embryophyta</taxon>
        <taxon>Tracheophyta</taxon>
        <taxon>Spermatophyta</taxon>
        <taxon>Magnoliopsida</taxon>
        <taxon>eudicotyledons</taxon>
        <taxon>Gunneridae</taxon>
        <taxon>Pentapetalae</taxon>
        <taxon>rosids</taxon>
        <taxon>fabids</taxon>
        <taxon>Fabales</taxon>
        <taxon>Fabaceae</taxon>
        <taxon>Papilionoideae</taxon>
        <taxon>50 kb inversion clade</taxon>
        <taxon>NPAAA clade</taxon>
        <taxon>indigoferoid/millettioid clade</taxon>
        <taxon>Phaseoleae</taxon>
        <taxon>Flemingia</taxon>
    </lineage>
</organism>